<evidence type="ECO:0000313" key="1">
    <source>
        <dbReference type="EMBL" id="OJH49510.1"/>
    </source>
</evidence>
<dbReference type="Proteomes" id="UP000185713">
    <property type="component" value="Unassembled WGS sequence"/>
</dbReference>
<dbReference type="STRING" id="523843.SAMN06264941_1034"/>
<protein>
    <submittedName>
        <fullName evidence="1">Uncharacterized protein</fullName>
    </submittedName>
</protein>
<name>A0A1L9C4Q8_9EURY</name>
<proteinExistence type="predicted"/>
<comment type="caution">
    <text evidence="1">The sequence shown here is derived from an EMBL/GenBank/DDBJ whole genome shotgun (WGS) entry which is preliminary data.</text>
</comment>
<accession>A0A1L9C4Q8</accession>
<dbReference type="EMBL" id="JWTK01000002">
    <property type="protein sequence ID" value="OJH49510.1"/>
    <property type="molecule type" value="Genomic_DNA"/>
</dbReference>
<dbReference type="AlphaFoldDB" id="A0A1L9C4Q8"/>
<gene>
    <name evidence="1" type="ORF">MPF_0298</name>
</gene>
<organism evidence="1 2">
    <name type="scientific">Methanohalophilus portucalensis FDF-1</name>
    <dbReference type="NCBI Taxonomy" id="523843"/>
    <lineage>
        <taxon>Archaea</taxon>
        <taxon>Methanobacteriati</taxon>
        <taxon>Methanobacteriota</taxon>
        <taxon>Stenosarchaea group</taxon>
        <taxon>Methanomicrobia</taxon>
        <taxon>Methanosarcinales</taxon>
        <taxon>Methanosarcinaceae</taxon>
        <taxon>Methanohalophilus</taxon>
    </lineage>
</organism>
<reference evidence="1 2" key="1">
    <citation type="submission" date="2014-12" db="EMBL/GenBank/DDBJ databases">
        <title>The genome sequence of Methanohalophilus portucalensis strain FDF1.</title>
        <authorList>
            <person name="Lai M.-C."/>
            <person name="Lai S.-J."/>
        </authorList>
    </citation>
    <scope>NUCLEOTIDE SEQUENCE [LARGE SCALE GENOMIC DNA]</scope>
    <source>
        <strain evidence="1 2">FDF-1</strain>
    </source>
</reference>
<evidence type="ECO:0000313" key="2">
    <source>
        <dbReference type="Proteomes" id="UP000185713"/>
    </source>
</evidence>
<sequence>MRDCMGLLDRVLDVVTVGLDKIIDDKAVNHRRVIEQGLEIKGNWQTGEIFLLGNPLSSEVLEKTGSEYETFSWGDTSEKSRMTALTILLWFLEEREAYDYLDAFLRDFVARLPRQDFEQNFGYEFWRNDILSNRGRKLTSDKYHQADLHGGYYLGDDDADDGGDD</sequence>